<gene>
    <name evidence="11" type="ORF">N7494_010104</name>
</gene>
<dbReference type="GO" id="GO:0000981">
    <property type="term" value="F:DNA-binding transcription factor activity, RNA polymerase II-specific"/>
    <property type="evidence" value="ECO:0007669"/>
    <property type="project" value="InterPro"/>
</dbReference>
<sequence length="707" mass="78872">MRPRRESGPSPLGCPYCDRTFTRQEHRERHIHSHTKTKPFTCEVCKRKYGRRDVYQRHLRSQHPEQSSPLAVDKRKGRGACDSCHSRKVKCNPVEQSCERCLREGINCTFLRSLGDQTTHAPSQINSVQGSIPDLSSHANFLDLQGPSSNPAWHQESSNSSQGALLSTPSVNLPFQDVSFAEDFTSGLLDFDFTQTASYFDFNILDQIPPFPSLDLLPTPPVSERPLESQSSRVKGAYARLQAYASPIDLSRPASPAARADHESWLHRLGKKQKVQYDPLVINVFLNLFRVHVATTFRCFDGFEITDSTPVELWTSMASVGALYCTTSGSIKIAKSLYNHARILLLSKVHHRRPSPNDDQLGILQTYMLLELFGYLSGDDRFHEIAEVYHWEMVQIISTFKLWSPSNAEREAERKITIEGVCILECYRVTILHGSATFSVPPPGVSTGSGMFVSANGQAGPSDGGLMAQLRWIMSTNPTILPPEDISNPSEIYDMWSLCCLSLLLPWAAIKTTVQNDQPTFDYSRRREVLESALHKWFTITNGQTPIPTLMLFHMVSLNLHVSVSKIQDLARRHCGEPKPSPATTSTMGSGTLSSTNIFPSKIDQLNALWHARQIIELAVSLRQDKPSITVAEGPHFSYCVYFSALTLWYAEWQCLSPDFEDPRSQISVHGAAASLNIAIDVLSASPVQIAKRFIPTLQSLVGSVPG</sequence>
<feature type="domain" description="C2H2-type" evidence="10">
    <location>
        <begin position="12"/>
        <end position="39"/>
    </location>
</feature>
<dbReference type="Proteomes" id="UP001220324">
    <property type="component" value="Unassembled WGS sequence"/>
</dbReference>
<feature type="region of interest" description="Disordered" evidence="8">
    <location>
        <begin position="146"/>
        <end position="165"/>
    </location>
</feature>
<evidence type="ECO:0000256" key="6">
    <source>
        <dbReference type="ARBA" id="ARBA00023242"/>
    </source>
</evidence>
<dbReference type="CDD" id="cd00067">
    <property type="entry name" value="GAL4"/>
    <property type="match status" value="1"/>
</dbReference>
<feature type="domain" description="C2H2-type" evidence="10">
    <location>
        <begin position="40"/>
        <end position="68"/>
    </location>
</feature>
<dbReference type="SUPFAM" id="SSF57701">
    <property type="entry name" value="Zn2/Cys6 DNA-binding domain"/>
    <property type="match status" value="1"/>
</dbReference>
<evidence type="ECO:0000313" key="12">
    <source>
        <dbReference type="Proteomes" id="UP001220324"/>
    </source>
</evidence>
<keyword evidence="2" id="KW-0862">Zinc</keyword>
<dbReference type="AlphaFoldDB" id="A0AAD6GCT3"/>
<protein>
    <submittedName>
        <fullName evidence="11">Uncharacterized protein</fullName>
    </submittedName>
</protein>
<dbReference type="Pfam" id="PF00172">
    <property type="entry name" value="Zn_clus"/>
    <property type="match status" value="1"/>
</dbReference>
<evidence type="ECO:0000256" key="3">
    <source>
        <dbReference type="ARBA" id="ARBA00023015"/>
    </source>
</evidence>
<dbReference type="PROSITE" id="PS50048">
    <property type="entry name" value="ZN2_CY6_FUNGAL_2"/>
    <property type="match status" value="1"/>
</dbReference>
<dbReference type="InterPro" id="IPR013087">
    <property type="entry name" value="Znf_C2H2_type"/>
</dbReference>
<evidence type="ECO:0000256" key="1">
    <source>
        <dbReference type="ARBA" id="ARBA00022723"/>
    </source>
</evidence>
<keyword evidence="1" id="KW-0479">Metal-binding</keyword>
<dbReference type="PROSITE" id="PS50157">
    <property type="entry name" value="ZINC_FINGER_C2H2_2"/>
    <property type="match status" value="2"/>
</dbReference>
<dbReference type="Pfam" id="PF12874">
    <property type="entry name" value="zf-met"/>
    <property type="match status" value="1"/>
</dbReference>
<dbReference type="Pfam" id="PF00096">
    <property type="entry name" value="zf-C2H2"/>
    <property type="match status" value="1"/>
</dbReference>
<feature type="domain" description="Zn(2)-C6 fungal-type" evidence="9">
    <location>
        <begin position="80"/>
        <end position="110"/>
    </location>
</feature>
<keyword evidence="4" id="KW-0238">DNA-binding</keyword>
<evidence type="ECO:0000313" key="11">
    <source>
        <dbReference type="EMBL" id="KAJ5533552.1"/>
    </source>
</evidence>
<keyword evidence="5" id="KW-0804">Transcription</keyword>
<dbReference type="SUPFAM" id="SSF57667">
    <property type="entry name" value="beta-beta-alpha zinc fingers"/>
    <property type="match status" value="1"/>
</dbReference>
<dbReference type="InterPro" id="IPR036236">
    <property type="entry name" value="Znf_C2H2_sf"/>
</dbReference>
<evidence type="ECO:0000256" key="8">
    <source>
        <dbReference type="SAM" id="MobiDB-lite"/>
    </source>
</evidence>
<dbReference type="PROSITE" id="PS00028">
    <property type="entry name" value="ZINC_FINGER_C2H2_1"/>
    <property type="match status" value="2"/>
</dbReference>
<name>A0AAD6GCT3_9EURO</name>
<evidence type="ECO:0000256" key="2">
    <source>
        <dbReference type="ARBA" id="ARBA00022833"/>
    </source>
</evidence>
<keyword evidence="12" id="KW-1185">Reference proteome</keyword>
<dbReference type="GO" id="GO:0003677">
    <property type="term" value="F:DNA binding"/>
    <property type="evidence" value="ECO:0007669"/>
    <property type="project" value="UniProtKB-KW"/>
</dbReference>
<keyword evidence="7" id="KW-0863">Zinc-finger</keyword>
<comment type="caution">
    <text evidence="11">The sequence shown here is derived from an EMBL/GenBank/DDBJ whole genome shotgun (WGS) entry which is preliminary data.</text>
</comment>
<evidence type="ECO:0000256" key="5">
    <source>
        <dbReference type="ARBA" id="ARBA00023163"/>
    </source>
</evidence>
<dbReference type="Gene3D" id="3.30.160.60">
    <property type="entry name" value="Classic Zinc Finger"/>
    <property type="match status" value="1"/>
</dbReference>
<dbReference type="SMART" id="SM00066">
    <property type="entry name" value="GAL4"/>
    <property type="match status" value="1"/>
</dbReference>
<reference evidence="11 12" key="1">
    <citation type="journal article" date="2023" name="IMA Fungus">
        <title>Comparative genomic study of the Penicillium genus elucidates a diverse pangenome and 15 lateral gene transfer events.</title>
        <authorList>
            <person name="Petersen C."/>
            <person name="Sorensen T."/>
            <person name="Nielsen M.R."/>
            <person name="Sondergaard T.E."/>
            <person name="Sorensen J.L."/>
            <person name="Fitzpatrick D.A."/>
            <person name="Frisvad J.C."/>
            <person name="Nielsen K.L."/>
        </authorList>
    </citation>
    <scope>NUCLEOTIDE SEQUENCE [LARGE SCALE GENOMIC DNA]</scope>
    <source>
        <strain evidence="11 12">IBT 35679</strain>
    </source>
</reference>
<accession>A0AAD6GCT3</accession>
<keyword evidence="3" id="KW-0805">Transcription regulation</keyword>
<keyword evidence="6" id="KW-0539">Nucleus</keyword>
<evidence type="ECO:0000259" key="9">
    <source>
        <dbReference type="PROSITE" id="PS50048"/>
    </source>
</evidence>
<organism evidence="11 12">
    <name type="scientific">Penicillium frequentans</name>
    <dbReference type="NCBI Taxonomy" id="3151616"/>
    <lineage>
        <taxon>Eukaryota</taxon>
        <taxon>Fungi</taxon>
        <taxon>Dikarya</taxon>
        <taxon>Ascomycota</taxon>
        <taxon>Pezizomycotina</taxon>
        <taxon>Eurotiomycetes</taxon>
        <taxon>Eurotiomycetidae</taxon>
        <taxon>Eurotiales</taxon>
        <taxon>Aspergillaceae</taxon>
        <taxon>Penicillium</taxon>
    </lineage>
</organism>
<proteinExistence type="predicted"/>
<dbReference type="Gene3D" id="4.10.240.10">
    <property type="entry name" value="Zn(2)-C6 fungal-type DNA-binding domain"/>
    <property type="match status" value="1"/>
</dbReference>
<dbReference type="GO" id="GO:0008270">
    <property type="term" value="F:zinc ion binding"/>
    <property type="evidence" value="ECO:0007669"/>
    <property type="project" value="UniProtKB-KW"/>
</dbReference>
<dbReference type="EMBL" id="JAQIZZ010000007">
    <property type="protein sequence ID" value="KAJ5533552.1"/>
    <property type="molecule type" value="Genomic_DNA"/>
</dbReference>
<dbReference type="PANTHER" id="PTHR47660:SF2">
    <property type="entry name" value="TRANSCRIPTION FACTOR WITH C2H2 AND ZN(2)-CYS(6) DNA BINDING DOMAIN (EUROFUNG)"/>
    <property type="match status" value="1"/>
</dbReference>
<evidence type="ECO:0000256" key="7">
    <source>
        <dbReference type="PROSITE-ProRule" id="PRU00042"/>
    </source>
</evidence>
<dbReference type="PANTHER" id="PTHR47660">
    <property type="entry name" value="TRANSCRIPTION FACTOR WITH C2H2 AND ZN(2)-CYS(6) DNA BINDING DOMAIN (EUROFUNG)-RELATED-RELATED"/>
    <property type="match status" value="1"/>
</dbReference>
<evidence type="ECO:0000259" key="10">
    <source>
        <dbReference type="PROSITE" id="PS50157"/>
    </source>
</evidence>
<dbReference type="PROSITE" id="PS00463">
    <property type="entry name" value="ZN2_CY6_FUNGAL_1"/>
    <property type="match status" value="1"/>
</dbReference>
<dbReference type="SMART" id="SM00355">
    <property type="entry name" value="ZnF_C2H2"/>
    <property type="match status" value="2"/>
</dbReference>
<evidence type="ECO:0000256" key="4">
    <source>
        <dbReference type="ARBA" id="ARBA00023125"/>
    </source>
</evidence>
<dbReference type="InterPro" id="IPR036864">
    <property type="entry name" value="Zn2-C6_fun-type_DNA-bd_sf"/>
</dbReference>
<dbReference type="InterPro" id="IPR001138">
    <property type="entry name" value="Zn2Cys6_DnaBD"/>
</dbReference>